<proteinExistence type="predicted"/>
<reference evidence="1 2" key="1">
    <citation type="submission" date="2024-03" db="EMBL/GenBank/DDBJ databases">
        <title>Sequence of Lycoming College Course Isolates.</title>
        <authorList>
            <person name="Plotts O."/>
            <person name="Newman J."/>
        </authorList>
    </citation>
    <scope>NUCLEOTIDE SEQUENCE [LARGE SCALE GENOMIC DNA]</scope>
    <source>
        <strain evidence="1 2">CJB-3</strain>
    </source>
</reference>
<dbReference type="RefSeq" id="WP_337715278.1">
    <property type="nucleotide sequence ID" value="NZ_JBBEUB010000001.1"/>
</dbReference>
<evidence type="ECO:0000313" key="2">
    <source>
        <dbReference type="Proteomes" id="UP001378956"/>
    </source>
</evidence>
<dbReference type="NCBIfam" id="TIGR04498">
    <property type="entry name" value="AbiV_defense"/>
    <property type="match status" value="1"/>
</dbReference>
<name>A0ABU8NJU9_9SPHI</name>
<organism evidence="1 2">
    <name type="scientific">Pedobacter panaciterrae</name>
    <dbReference type="NCBI Taxonomy" id="363849"/>
    <lineage>
        <taxon>Bacteria</taxon>
        <taxon>Pseudomonadati</taxon>
        <taxon>Bacteroidota</taxon>
        <taxon>Sphingobacteriia</taxon>
        <taxon>Sphingobacteriales</taxon>
        <taxon>Sphingobacteriaceae</taxon>
        <taxon>Pedobacter</taxon>
    </lineage>
</organism>
<gene>
    <name evidence="1" type="ORF">WAE58_03745</name>
</gene>
<evidence type="ECO:0000313" key="1">
    <source>
        <dbReference type="EMBL" id="MEJ2901518.1"/>
    </source>
</evidence>
<protein>
    <submittedName>
        <fullName evidence="1">AbiV family abortive infection protein</fullName>
    </submittedName>
</protein>
<dbReference type="Proteomes" id="UP001378956">
    <property type="component" value="Unassembled WGS sequence"/>
</dbReference>
<dbReference type="InterPro" id="IPR030987">
    <property type="entry name" value="AbiV"/>
</dbReference>
<sequence length="220" mass="25589">MRDKLSKYKFKKISIESFKNGARLLLDASLLYNNGSYPSAFQLSVLALEEFSKSYWVEHYYYASITNTGFPDKTFEQKWLSLLYLHPKKQSAFFGWGLERDYAPDFIEFIKSGSLELKKQKSIYVGLDRMKRGIDVNSRVSLPWSIKDKDAREMISLLVDYLKSIFDQFKLNEFYFNIPGKDALLTDTLLANLQSWKFKCNLKKKNESFSVASLLGLLRG</sequence>
<accession>A0ABU8NJU9</accession>
<dbReference type="EMBL" id="JBBEUB010000001">
    <property type="protein sequence ID" value="MEJ2901518.1"/>
    <property type="molecule type" value="Genomic_DNA"/>
</dbReference>
<keyword evidence="2" id="KW-1185">Reference proteome</keyword>
<comment type="caution">
    <text evidence="1">The sequence shown here is derived from an EMBL/GenBank/DDBJ whole genome shotgun (WGS) entry which is preliminary data.</text>
</comment>
<dbReference type="Pfam" id="PF18728">
    <property type="entry name" value="HEPN_AbiV"/>
    <property type="match status" value="1"/>
</dbReference>